<feature type="region of interest" description="Disordered" evidence="1">
    <location>
        <begin position="214"/>
        <end position="338"/>
    </location>
</feature>
<dbReference type="AlphaFoldDB" id="A0A7W3T0W3"/>
<evidence type="ECO:0000256" key="1">
    <source>
        <dbReference type="SAM" id="MobiDB-lite"/>
    </source>
</evidence>
<evidence type="ECO:0000313" key="5">
    <source>
        <dbReference type="EMBL" id="MBB0228808.1"/>
    </source>
</evidence>
<feature type="signal peptide" evidence="3">
    <location>
        <begin position="1"/>
        <end position="28"/>
    </location>
</feature>
<keyword evidence="3" id="KW-0732">Signal</keyword>
<feature type="transmembrane region" description="Helical" evidence="2">
    <location>
        <begin position="568"/>
        <end position="587"/>
    </location>
</feature>
<dbReference type="Proteomes" id="UP000530234">
    <property type="component" value="Unassembled WGS sequence"/>
</dbReference>
<feature type="domain" description="Htaa" evidence="4">
    <location>
        <begin position="339"/>
        <end position="503"/>
    </location>
</feature>
<comment type="caution">
    <text evidence="5">The sequence shown here is derived from an EMBL/GenBank/DDBJ whole genome shotgun (WGS) entry which is preliminary data.</text>
</comment>
<dbReference type="Pfam" id="PF04213">
    <property type="entry name" value="HtaA"/>
    <property type="match status" value="2"/>
</dbReference>
<gene>
    <name evidence="5" type="ORF">FOE67_04590</name>
</gene>
<keyword evidence="6" id="KW-1185">Reference proteome</keyword>
<accession>A0A7W3T0W3</accession>
<dbReference type="InterPro" id="IPR007331">
    <property type="entry name" value="Htaa"/>
</dbReference>
<dbReference type="InterPro" id="IPR006311">
    <property type="entry name" value="TAT_signal"/>
</dbReference>
<feature type="domain" description="Htaa" evidence="4">
    <location>
        <begin position="51"/>
        <end position="209"/>
    </location>
</feature>
<keyword evidence="2" id="KW-0472">Membrane</keyword>
<dbReference type="PROSITE" id="PS51318">
    <property type="entry name" value="TAT"/>
    <property type="match status" value="1"/>
</dbReference>
<organism evidence="5 6">
    <name type="scientific">Streptomyces calidiresistens</name>
    <dbReference type="NCBI Taxonomy" id="1485586"/>
    <lineage>
        <taxon>Bacteria</taxon>
        <taxon>Bacillati</taxon>
        <taxon>Actinomycetota</taxon>
        <taxon>Actinomycetes</taxon>
        <taxon>Kitasatosporales</taxon>
        <taxon>Streptomycetaceae</taxon>
        <taxon>Streptomyces</taxon>
    </lineage>
</organism>
<proteinExistence type="predicted"/>
<feature type="compositionally biased region" description="Gly residues" evidence="1">
    <location>
        <begin position="215"/>
        <end position="331"/>
    </location>
</feature>
<feature type="chain" id="PRO_5038524350" description="Htaa domain-containing protein" evidence="3">
    <location>
        <begin position="29"/>
        <end position="606"/>
    </location>
</feature>
<keyword evidence="2" id="KW-1133">Transmembrane helix</keyword>
<evidence type="ECO:0000256" key="2">
    <source>
        <dbReference type="SAM" id="Phobius"/>
    </source>
</evidence>
<evidence type="ECO:0000313" key="6">
    <source>
        <dbReference type="Proteomes" id="UP000530234"/>
    </source>
</evidence>
<dbReference type="EMBL" id="VKHS01000055">
    <property type="protein sequence ID" value="MBB0228808.1"/>
    <property type="molecule type" value="Genomic_DNA"/>
</dbReference>
<keyword evidence="2" id="KW-0812">Transmembrane</keyword>
<sequence length="606" mass="57621">MTAHPVRTARRGALLLAAATATVLSATALTVPVAAADDGNGRPTFIGLENGTLDWGIKQSFRNYLGLPFVGGSITVGDGAGRNADGTFRFVDGAGTYTMATHGVDAGFNGSVHFTGHHGDLDLEFSDLRFVSDRVSGSILADVTANGETSQDVPIAELDIAGATRGSQNGAMVFGDIPATLTEEGAAVFAYNGNPFYAAGDALDPVTLTISTASSGGGNGGSGNGGSGNGGSGDNGGSDGSGDNGGSEGPGDTGNGGSDGPGDTGNGGSNGSGDNGGSGDDGGSDGSGGNGNGGSGDPGGNDGGSEGSGDGSNNGAGDDGGTDGSGGGDGVPSGTIEDGVLDWGVKQSFRSYVTGPIASGRVELSDGATGNGAGSYRFPDGSGDLDAEEETVSAGFRGTVTFLGHEKADGEYELELKFSSLAVELNGTSGELIADISSKDRATGEVTEATGVTVANLTVPASALTVEDDLVVLEDLPAVLTADGAEAFGGFYAAGDDLDPVSVALALAEGVDLPDPGSSSGGTGNTGGAGTGGAVGGAGTGGLTGGAVGGALGGGALASTGSNLPTSALVGGAVTLAAGGAVALWAVRRRSVAASGAGVTAAGPAL</sequence>
<reference evidence="6" key="1">
    <citation type="submission" date="2019-10" db="EMBL/GenBank/DDBJ databases">
        <title>Streptomyces sp. nov., a novel actinobacterium isolated from alkaline environment.</title>
        <authorList>
            <person name="Golinska P."/>
        </authorList>
    </citation>
    <scope>NUCLEOTIDE SEQUENCE [LARGE SCALE GENOMIC DNA]</scope>
    <source>
        <strain evidence="6">DSM 42108</strain>
    </source>
</reference>
<evidence type="ECO:0000259" key="4">
    <source>
        <dbReference type="Pfam" id="PF04213"/>
    </source>
</evidence>
<dbReference type="RefSeq" id="WP_182660687.1">
    <property type="nucleotide sequence ID" value="NZ_VKHS01000055.1"/>
</dbReference>
<protein>
    <recommendedName>
        <fullName evidence="4">Htaa domain-containing protein</fullName>
    </recommendedName>
</protein>
<name>A0A7W3T0W3_9ACTN</name>
<evidence type="ECO:0000256" key="3">
    <source>
        <dbReference type="SAM" id="SignalP"/>
    </source>
</evidence>